<keyword evidence="3 5" id="KW-0659">Purine metabolism</keyword>
<evidence type="ECO:0000256" key="7">
    <source>
        <dbReference type="RuleBase" id="RU004455"/>
    </source>
</evidence>
<dbReference type="EMBL" id="CADCWL010000247">
    <property type="protein sequence ID" value="CAA9584795.1"/>
    <property type="molecule type" value="Genomic_DNA"/>
</dbReference>
<dbReference type="Pfam" id="PF01014">
    <property type="entry name" value="Uricase"/>
    <property type="match status" value="2"/>
</dbReference>
<dbReference type="PANTHER" id="PTHR42874:SF1">
    <property type="entry name" value="URICASE"/>
    <property type="match status" value="1"/>
</dbReference>
<proteinExistence type="inferred from homology"/>
<evidence type="ECO:0000256" key="2">
    <source>
        <dbReference type="ARBA" id="ARBA00009760"/>
    </source>
</evidence>
<name>A0A6J4VTT6_9BACT</name>
<comment type="catalytic activity">
    <reaction evidence="5 7">
        <text>urate + O2 + H2O = 5-hydroxyisourate + H2O2</text>
        <dbReference type="Rhea" id="RHEA:21368"/>
        <dbReference type="ChEBI" id="CHEBI:15377"/>
        <dbReference type="ChEBI" id="CHEBI:15379"/>
        <dbReference type="ChEBI" id="CHEBI:16240"/>
        <dbReference type="ChEBI" id="CHEBI:17775"/>
        <dbReference type="ChEBI" id="CHEBI:18072"/>
        <dbReference type="EC" id="1.7.3.3"/>
    </reaction>
</comment>
<dbReference type="AlphaFoldDB" id="A0A6J4VTT6"/>
<sequence>MDGVAYEIGYGKRRVPVYRVHAAPLRGVTPIPESPFTDRANALFACEVDVEVLGNDFLPAYTAGDNRDVVATDSMKNVVLREALAYDGATLEGFLARLGRTFTSTYDQLRTLRLAARELPFAAVPVPDGVGGFAADNNLFVRTGGDVAVAALEIADDTITGHRSGRVGMELMKLSGSAFTSFVRDGFTTLPDRRDRPLFVGLDIHWRYADVADLLAPDPTRYVPSEQVGDLVRAVFAGFVSESIQHLVHEMGTRLLERFPQLAEVSFAARNLTRDPYAESTTTPRAKVYSDPFPAYGEITLTMSRGTA</sequence>
<evidence type="ECO:0000256" key="4">
    <source>
        <dbReference type="ARBA" id="ARBA00023002"/>
    </source>
</evidence>
<comment type="similarity">
    <text evidence="2 5 7">Belongs to the uricase family.</text>
</comment>
<feature type="binding site" evidence="6">
    <location>
        <position position="179"/>
    </location>
    <ligand>
        <name>urate</name>
        <dbReference type="ChEBI" id="CHEBI:17775"/>
    </ligand>
</feature>
<feature type="binding site" evidence="6">
    <location>
        <position position="271"/>
    </location>
    <ligand>
        <name>urate</name>
        <dbReference type="ChEBI" id="CHEBI:17775"/>
    </ligand>
</feature>
<dbReference type="InterPro" id="IPR002042">
    <property type="entry name" value="Uricase"/>
</dbReference>
<feature type="binding site" evidence="6">
    <location>
        <position position="271"/>
    </location>
    <ligand>
        <name>5-hydroxyisourate</name>
        <dbReference type="ChEBI" id="CHEBI:18072"/>
    </ligand>
</feature>
<feature type="binding site" evidence="6">
    <location>
        <position position="179"/>
    </location>
    <ligand>
        <name>5-hydroxyisourate</name>
        <dbReference type="ChEBI" id="CHEBI:18072"/>
    </ligand>
</feature>
<feature type="binding site" evidence="6">
    <location>
        <position position="72"/>
    </location>
    <ligand>
        <name>5-hydroxyisourate</name>
        <dbReference type="ChEBI" id="CHEBI:18072"/>
    </ligand>
</feature>
<feature type="binding site" evidence="6">
    <location>
        <position position="245"/>
    </location>
    <ligand>
        <name>5-hydroxyisourate</name>
        <dbReference type="ChEBI" id="CHEBI:18072"/>
    </ligand>
</feature>
<evidence type="ECO:0000256" key="3">
    <source>
        <dbReference type="ARBA" id="ARBA00022631"/>
    </source>
</evidence>
<comment type="function">
    <text evidence="5 7">Catalyzes the oxidation of uric acid to 5-hydroxyisourate, which is further processed to form (S)-allantoin.</text>
</comment>
<protein>
    <recommendedName>
        <fullName evidence="5 7">Uricase</fullName>
        <ecNumber evidence="5 7">1.7.3.3</ecNumber>
    </recommendedName>
    <alternativeName>
        <fullName evidence="5">Urate oxidase</fullName>
    </alternativeName>
</protein>
<feature type="binding site" evidence="6">
    <location>
        <position position="73"/>
    </location>
    <ligand>
        <name>5-hydroxyisourate</name>
        <dbReference type="ChEBI" id="CHEBI:18072"/>
    </ligand>
</feature>
<dbReference type="NCBIfam" id="TIGR03383">
    <property type="entry name" value="urate_oxi"/>
    <property type="match status" value="1"/>
</dbReference>
<evidence type="ECO:0000313" key="8">
    <source>
        <dbReference type="EMBL" id="CAA9584795.1"/>
    </source>
</evidence>
<dbReference type="GO" id="GO:0006145">
    <property type="term" value="P:purine nucleobase catabolic process"/>
    <property type="evidence" value="ECO:0007669"/>
    <property type="project" value="TreeGrafter"/>
</dbReference>
<feature type="binding site" evidence="6">
    <location>
        <position position="72"/>
    </location>
    <ligand>
        <name>O2</name>
        <dbReference type="ChEBI" id="CHEBI:15379"/>
    </ligand>
</feature>
<dbReference type="Gene3D" id="3.10.270.10">
    <property type="entry name" value="Urate Oxidase"/>
    <property type="match status" value="1"/>
</dbReference>
<dbReference type="GO" id="GO:0004846">
    <property type="term" value="F:urate oxidase activity"/>
    <property type="evidence" value="ECO:0007669"/>
    <property type="project" value="UniProtKB-EC"/>
</dbReference>
<keyword evidence="4 5" id="KW-0560">Oxidoreductase</keyword>
<reference evidence="8" key="1">
    <citation type="submission" date="2020-02" db="EMBL/GenBank/DDBJ databases">
        <authorList>
            <person name="Meier V. D."/>
        </authorList>
    </citation>
    <scope>NUCLEOTIDE SEQUENCE</scope>
    <source>
        <strain evidence="8">AVDCRST_MAG19</strain>
    </source>
</reference>
<feature type="binding site" evidence="6">
    <location>
        <position position="196"/>
    </location>
    <ligand>
        <name>5-hydroxyisourate</name>
        <dbReference type="ChEBI" id="CHEBI:18072"/>
    </ligand>
</feature>
<feature type="binding site" evidence="6">
    <location>
        <position position="72"/>
    </location>
    <ligand>
        <name>urate</name>
        <dbReference type="ChEBI" id="CHEBI:17775"/>
    </ligand>
</feature>
<dbReference type="UniPathway" id="UPA00394">
    <property type="reaction ID" value="UER00650"/>
</dbReference>
<comment type="pathway">
    <text evidence="1 5">Purine metabolism; urate degradation; (S)-allantoin from urate: step 1/3.</text>
</comment>
<evidence type="ECO:0000256" key="6">
    <source>
        <dbReference type="PIRSR" id="PIRSR000241-2"/>
    </source>
</evidence>
<dbReference type="GO" id="GO:0019628">
    <property type="term" value="P:urate catabolic process"/>
    <property type="evidence" value="ECO:0007669"/>
    <property type="project" value="UniProtKB-UniPathway"/>
</dbReference>
<gene>
    <name evidence="8" type="ORF">AVDCRST_MAG19-4794</name>
</gene>
<accession>A0A6J4VTT6</accession>
<dbReference type="EC" id="1.7.3.3" evidence="5 7"/>
<feature type="binding site" evidence="6">
    <location>
        <position position="196"/>
    </location>
    <ligand>
        <name>urate</name>
        <dbReference type="ChEBI" id="CHEBI:17775"/>
    </ligand>
</feature>
<feature type="binding site" evidence="6">
    <location>
        <position position="73"/>
    </location>
    <ligand>
        <name>urate</name>
        <dbReference type="ChEBI" id="CHEBI:17775"/>
    </ligand>
</feature>
<feature type="binding site" evidence="6">
    <location>
        <position position="271"/>
    </location>
    <ligand>
        <name>O2</name>
        <dbReference type="ChEBI" id="CHEBI:15379"/>
    </ligand>
</feature>
<evidence type="ECO:0000256" key="5">
    <source>
        <dbReference type="PIRNR" id="PIRNR000241"/>
    </source>
</evidence>
<feature type="binding site" evidence="6">
    <location>
        <position position="245"/>
    </location>
    <ligand>
        <name>urate</name>
        <dbReference type="ChEBI" id="CHEBI:17775"/>
    </ligand>
</feature>
<evidence type="ECO:0000256" key="1">
    <source>
        <dbReference type="ARBA" id="ARBA00004831"/>
    </source>
</evidence>
<dbReference type="PIRSF" id="PIRSF000241">
    <property type="entry name" value="Urate_oxidase"/>
    <property type="match status" value="1"/>
</dbReference>
<dbReference type="SUPFAM" id="SSF55620">
    <property type="entry name" value="Tetrahydrobiopterin biosynthesis enzymes-like"/>
    <property type="match status" value="2"/>
</dbReference>
<dbReference type="PRINTS" id="PR00093">
    <property type="entry name" value="URICASE"/>
</dbReference>
<organism evidence="8">
    <name type="scientific">uncultured Thermomicrobiales bacterium</name>
    <dbReference type="NCBI Taxonomy" id="1645740"/>
    <lineage>
        <taxon>Bacteria</taxon>
        <taxon>Pseudomonadati</taxon>
        <taxon>Thermomicrobiota</taxon>
        <taxon>Thermomicrobia</taxon>
        <taxon>Thermomicrobiales</taxon>
        <taxon>environmental samples</taxon>
    </lineage>
</organism>
<dbReference type="PANTHER" id="PTHR42874">
    <property type="entry name" value="URICASE"/>
    <property type="match status" value="1"/>
</dbReference>